<gene>
    <name evidence="1" type="ORF">M440DRAFT_1405072</name>
</gene>
<dbReference type="EMBL" id="KZ679140">
    <property type="protein sequence ID" value="PTB72636.1"/>
    <property type="molecule type" value="Genomic_DNA"/>
</dbReference>
<accession>A0A2T4BTR6</accession>
<organism evidence="1 2">
    <name type="scientific">Trichoderma longibrachiatum ATCC 18648</name>
    <dbReference type="NCBI Taxonomy" id="983965"/>
    <lineage>
        <taxon>Eukaryota</taxon>
        <taxon>Fungi</taxon>
        <taxon>Dikarya</taxon>
        <taxon>Ascomycota</taxon>
        <taxon>Pezizomycotina</taxon>
        <taxon>Sordariomycetes</taxon>
        <taxon>Hypocreomycetidae</taxon>
        <taxon>Hypocreales</taxon>
        <taxon>Hypocreaceae</taxon>
        <taxon>Trichoderma</taxon>
    </lineage>
</organism>
<evidence type="ECO:0000313" key="1">
    <source>
        <dbReference type="EMBL" id="PTB72636.1"/>
    </source>
</evidence>
<dbReference type="Proteomes" id="UP000240760">
    <property type="component" value="Unassembled WGS sequence"/>
</dbReference>
<dbReference type="AlphaFoldDB" id="A0A2T4BTR6"/>
<sequence>MSSVRNTSSPLSSQPSITINRDLIIRHSPTNCTMLAYGPAPFKVRRTTLFHRTASGSPAACAGSMLVGTLLDSITSPNSLSIESIPWRVPASMHLDARLPRQSVLSASKALPGQRPENQLNTTWVADGAMCAGACTLYLLGAEPCKCRRISFCL</sequence>
<name>A0A2T4BTR6_TRILO</name>
<evidence type="ECO:0000313" key="2">
    <source>
        <dbReference type="Proteomes" id="UP000240760"/>
    </source>
</evidence>
<protein>
    <submittedName>
        <fullName evidence="1">Uncharacterized protein</fullName>
    </submittedName>
</protein>
<proteinExistence type="predicted"/>
<keyword evidence="2" id="KW-1185">Reference proteome</keyword>
<reference evidence="1 2" key="1">
    <citation type="submission" date="2016-07" db="EMBL/GenBank/DDBJ databases">
        <title>Multiple horizontal gene transfer events from other fungi enriched the ability of initially mycotrophic Trichoderma (Ascomycota) to feed on dead plant biomass.</title>
        <authorList>
            <consortium name="DOE Joint Genome Institute"/>
            <person name="Aerts A."/>
            <person name="Atanasova L."/>
            <person name="Chenthamara K."/>
            <person name="Zhang J."/>
            <person name="Grujic M."/>
            <person name="Henrissat B."/>
            <person name="Kuo A."/>
            <person name="Salamov A."/>
            <person name="Lipzen A."/>
            <person name="Labutti K."/>
            <person name="Barry K."/>
            <person name="Miao Y."/>
            <person name="Rahimi M.J."/>
            <person name="Shen Q."/>
            <person name="Grigoriev I.V."/>
            <person name="Kubicek C.P."/>
            <person name="Druzhinina I.S."/>
        </authorList>
    </citation>
    <scope>NUCLEOTIDE SEQUENCE [LARGE SCALE GENOMIC DNA]</scope>
    <source>
        <strain evidence="1 2">ATCC 18648</strain>
    </source>
</reference>